<organism evidence="1 2">
    <name type="scientific">Armillaria borealis</name>
    <dbReference type="NCBI Taxonomy" id="47425"/>
    <lineage>
        <taxon>Eukaryota</taxon>
        <taxon>Fungi</taxon>
        <taxon>Dikarya</taxon>
        <taxon>Basidiomycota</taxon>
        <taxon>Agaricomycotina</taxon>
        <taxon>Agaricomycetes</taxon>
        <taxon>Agaricomycetidae</taxon>
        <taxon>Agaricales</taxon>
        <taxon>Marasmiineae</taxon>
        <taxon>Physalacriaceae</taxon>
        <taxon>Armillaria</taxon>
    </lineage>
</organism>
<protein>
    <submittedName>
        <fullName evidence="1">Uncharacterized protein</fullName>
    </submittedName>
</protein>
<dbReference type="EMBL" id="JAUEPT010000025">
    <property type="protein sequence ID" value="KAK0442594.1"/>
    <property type="molecule type" value="Genomic_DNA"/>
</dbReference>
<evidence type="ECO:0000313" key="1">
    <source>
        <dbReference type="EMBL" id="KAK0442594.1"/>
    </source>
</evidence>
<proteinExistence type="predicted"/>
<keyword evidence="2" id="KW-1185">Reference proteome</keyword>
<reference evidence="1" key="1">
    <citation type="submission" date="2023-06" db="EMBL/GenBank/DDBJ databases">
        <authorList>
            <consortium name="Lawrence Berkeley National Laboratory"/>
            <person name="Ahrendt S."/>
            <person name="Sahu N."/>
            <person name="Indic B."/>
            <person name="Wong-Bajracharya J."/>
            <person name="Merenyi Z."/>
            <person name="Ke H.-M."/>
            <person name="Monk M."/>
            <person name="Kocsube S."/>
            <person name="Drula E."/>
            <person name="Lipzen A."/>
            <person name="Balint B."/>
            <person name="Henrissat B."/>
            <person name="Andreopoulos B."/>
            <person name="Martin F.M."/>
            <person name="Harder C.B."/>
            <person name="Rigling D."/>
            <person name="Ford K.L."/>
            <person name="Foster G.D."/>
            <person name="Pangilinan J."/>
            <person name="Papanicolaou A."/>
            <person name="Barry K."/>
            <person name="LaButti K."/>
            <person name="Viragh M."/>
            <person name="Koriabine M."/>
            <person name="Yan M."/>
            <person name="Riley R."/>
            <person name="Champramary S."/>
            <person name="Plett K.L."/>
            <person name="Tsai I.J."/>
            <person name="Slot J."/>
            <person name="Sipos G."/>
            <person name="Plett J."/>
            <person name="Nagy L.G."/>
            <person name="Grigoriev I.V."/>
        </authorList>
    </citation>
    <scope>NUCLEOTIDE SEQUENCE</scope>
    <source>
        <strain evidence="1">FPL87.14</strain>
    </source>
</reference>
<dbReference type="Proteomes" id="UP001175226">
    <property type="component" value="Unassembled WGS sequence"/>
</dbReference>
<sequence length="90" mass="10234">MLHKQGRTFHLGRSCNLTVLYLADFFFALQLHRTVGCTLADGQGILDSRRYSTVHDCHRTEATFYFKKFASAGNRTQPRVLLIQETTAPS</sequence>
<accession>A0AA39MQR8</accession>
<gene>
    <name evidence="1" type="ORF">EV421DRAFT_568978</name>
</gene>
<name>A0AA39MQR8_9AGAR</name>
<evidence type="ECO:0000313" key="2">
    <source>
        <dbReference type="Proteomes" id="UP001175226"/>
    </source>
</evidence>
<comment type="caution">
    <text evidence="1">The sequence shown here is derived from an EMBL/GenBank/DDBJ whole genome shotgun (WGS) entry which is preliminary data.</text>
</comment>
<dbReference type="AlphaFoldDB" id="A0AA39MQR8"/>